<dbReference type="Pfam" id="PF07261">
    <property type="entry name" value="DnaB_2"/>
    <property type="match status" value="1"/>
</dbReference>
<dbReference type="InterPro" id="IPR053843">
    <property type="entry name" value="DnaD_N"/>
</dbReference>
<keyword evidence="6" id="KW-1185">Reference proteome</keyword>
<reference evidence="6" key="1">
    <citation type="journal article" date="2019" name="Int. J. Syst. Evol. Microbiol.">
        <title>The Global Catalogue of Microorganisms (GCM) 10K type strain sequencing project: providing services to taxonomists for standard genome sequencing and annotation.</title>
        <authorList>
            <consortium name="The Broad Institute Genomics Platform"/>
            <consortium name="The Broad Institute Genome Sequencing Center for Infectious Disease"/>
            <person name="Wu L."/>
            <person name="Ma J."/>
        </authorList>
    </citation>
    <scope>NUCLEOTIDE SEQUENCE [LARGE SCALE GENOMIC DNA]</scope>
    <source>
        <strain evidence="6">KCTC 42143</strain>
    </source>
</reference>
<evidence type="ECO:0000259" key="3">
    <source>
        <dbReference type="Pfam" id="PF07261"/>
    </source>
</evidence>
<feature type="region of interest" description="Disordered" evidence="2">
    <location>
        <begin position="197"/>
        <end position="237"/>
    </location>
</feature>
<dbReference type="InterPro" id="IPR034829">
    <property type="entry name" value="DnaD-like_sf"/>
</dbReference>
<dbReference type="Gene3D" id="1.10.10.630">
    <property type="entry name" value="DnaD domain-like"/>
    <property type="match status" value="1"/>
</dbReference>
<dbReference type="NCBIfam" id="TIGR01446">
    <property type="entry name" value="DnaD_dom"/>
    <property type="match status" value="1"/>
</dbReference>
<proteinExistence type="inferred from homology"/>
<dbReference type="InterPro" id="IPR053162">
    <property type="entry name" value="DnaD"/>
</dbReference>
<evidence type="ECO:0000256" key="1">
    <source>
        <dbReference type="ARBA" id="ARBA00093462"/>
    </source>
</evidence>
<dbReference type="InterPro" id="IPR006343">
    <property type="entry name" value="DnaB/C_C"/>
</dbReference>
<dbReference type="Proteomes" id="UP001597285">
    <property type="component" value="Unassembled WGS sequence"/>
</dbReference>
<dbReference type="PANTHER" id="PTHR37293:SF6">
    <property type="entry name" value="DNA REPLICATION PROTEIN DNAD"/>
    <property type="match status" value="1"/>
</dbReference>
<dbReference type="InterPro" id="IPR036388">
    <property type="entry name" value="WH-like_DNA-bd_sf"/>
</dbReference>
<evidence type="ECO:0000313" key="5">
    <source>
        <dbReference type="EMBL" id="MFD1799415.1"/>
    </source>
</evidence>
<dbReference type="PANTHER" id="PTHR37293">
    <property type="entry name" value="PHAGE REPLICATION PROTEIN-RELATED"/>
    <property type="match status" value="1"/>
</dbReference>
<dbReference type="Gene3D" id="1.10.10.10">
    <property type="entry name" value="Winged helix-like DNA-binding domain superfamily/Winged helix DNA-binding domain"/>
    <property type="match status" value="1"/>
</dbReference>
<feature type="domain" description="DnaD N-terminal" evidence="4">
    <location>
        <begin position="17"/>
        <end position="115"/>
    </location>
</feature>
<accession>A0ABW4NLU9</accession>
<dbReference type="EMBL" id="JBHUFF010000013">
    <property type="protein sequence ID" value="MFD1799415.1"/>
    <property type="molecule type" value="Genomic_DNA"/>
</dbReference>
<organism evidence="5 6">
    <name type="scientific">Carnobacterium antarcticum</name>
    <dbReference type="NCBI Taxonomy" id="2126436"/>
    <lineage>
        <taxon>Bacteria</taxon>
        <taxon>Bacillati</taxon>
        <taxon>Bacillota</taxon>
        <taxon>Bacilli</taxon>
        <taxon>Lactobacillales</taxon>
        <taxon>Carnobacteriaceae</taxon>
        <taxon>Carnobacterium</taxon>
    </lineage>
</organism>
<evidence type="ECO:0000256" key="2">
    <source>
        <dbReference type="SAM" id="MobiDB-lite"/>
    </source>
</evidence>
<comment type="caution">
    <text evidence="5">The sequence shown here is derived from an EMBL/GenBank/DDBJ whole genome shotgun (WGS) entry which is preliminary data.</text>
</comment>
<name>A0ABW4NLU9_9LACT</name>
<evidence type="ECO:0000313" key="6">
    <source>
        <dbReference type="Proteomes" id="UP001597285"/>
    </source>
</evidence>
<dbReference type="SUPFAM" id="SSF158499">
    <property type="entry name" value="DnaD domain-like"/>
    <property type="match status" value="1"/>
</dbReference>
<feature type="domain" description="DnaB/C C-terminal" evidence="3">
    <location>
        <begin position="130"/>
        <end position="201"/>
    </location>
</feature>
<sequence length="237" mass="27357">MTNQLLQTWLKAGDTTITNVLLKEYRQIGLSNEQLILVLQLKSFMDAGILFPDTEEIAKRMEISSAEAFRGIHELIQKKVLTIETEKNSDGKTNDQYSLTLLWDKLGILLIQTEKKVASEEQELSEQELFRRFEAEFGRTLSPIEMQTIGMWLDDDKYPIDLIELALREAVLSQVYNLKYVDRILLNWERKNIRSKAQVENETKRHRQNKAASPSGPSTDKEPGAKVPLHNWLNNNN</sequence>
<comment type="similarity">
    <text evidence="1">Belongs to the DnaB/DnaD family.</text>
</comment>
<protein>
    <submittedName>
        <fullName evidence="5">DnaD domain protein</fullName>
    </submittedName>
</protein>
<gene>
    <name evidence="5" type="ORF">ACFSBK_06075</name>
</gene>
<dbReference type="Pfam" id="PF21984">
    <property type="entry name" value="DnaD_N"/>
    <property type="match status" value="1"/>
</dbReference>
<dbReference type="RefSeq" id="WP_058918392.1">
    <property type="nucleotide sequence ID" value="NZ_JBHSQC010000025.1"/>
</dbReference>
<evidence type="ECO:0000259" key="4">
    <source>
        <dbReference type="Pfam" id="PF21984"/>
    </source>
</evidence>